<keyword evidence="5 11" id="KW-0479">Metal-binding</keyword>
<dbReference type="InterPro" id="IPR023214">
    <property type="entry name" value="HAD_sf"/>
</dbReference>
<dbReference type="Gene3D" id="2.70.150.10">
    <property type="entry name" value="Calcium-transporting ATPase, cytoplasmic transduction domain A"/>
    <property type="match status" value="1"/>
</dbReference>
<dbReference type="NCBIfam" id="TIGR01511">
    <property type="entry name" value="ATPase-IB1_Cu"/>
    <property type="match status" value="1"/>
</dbReference>
<dbReference type="NCBIfam" id="TIGR01525">
    <property type="entry name" value="ATPase-IB_hvy"/>
    <property type="match status" value="1"/>
</dbReference>
<comment type="similarity">
    <text evidence="2 11">Belongs to the cation transport ATPase (P-type) (TC 3.A.3) family. Type IB subfamily.</text>
</comment>
<keyword evidence="10 11" id="KW-0472">Membrane</keyword>
<dbReference type="NCBIfam" id="TIGR01494">
    <property type="entry name" value="ATPase_P-type"/>
    <property type="match status" value="1"/>
</dbReference>
<keyword evidence="6 11" id="KW-0547">Nucleotide-binding</keyword>
<dbReference type="Proteomes" id="UP000320300">
    <property type="component" value="Unassembled WGS sequence"/>
</dbReference>
<dbReference type="SUPFAM" id="SSF81665">
    <property type="entry name" value="Calcium ATPase, transmembrane domain M"/>
    <property type="match status" value="1"/>
</dbReference>
<organism evidence="13 14">
    <name type="scientific">Pedobacter westerhofensis</name>
    <dbReference type="NCBI Taxonomy" id="425512"/>
    <lineage>
        <taxon>Bacteria</taxon>
        <taxon>Pseudomonadati</taxon>
        <taxon>Bacteroidota</taxon>
        <taxon>Sphingobacteriia</taxon>
        <taxon>Sphingobacteriales</taxon>
        <taxon>Sphingobacteriaceae</taxon>
        <taxon>Pedobacter</taxon>
    </lineage>
</organism>
<dbReference type="GO" id="GO:0005886">
    <property type="term" value="C:plasma membrane"/>
    <property type="evidence" value="ECO:0007669"/>
    <property type="project" value="UniProtKB-SubCell"/>
</dbReference>
<dbReference type="InterPro" id="IPR059000">
    <property type="entry name" value="ATPase_P-type_domA"/>
</dbReference>
<evidence type="ECO:0000256" key="6">
    <source>
        <dbReference type="ARBA" id="ARBA00022741"/>
    </source>
</evidence>
<feature type="transmembrane region" description="Helical" evidence="11">
    <location>
        <begin position="369"/>
        <end position="391"/>
    </location>
</feature>
<evidence type="ECO:0000256" key="8">
    <source>
        <dbReference type="ARBA" id="ARBA00022967"/>
    </source>
</evidence>
<dbReference type="SFLD" id="SFLDG00002">
    <property type="entry name" value="C1.7:_P-type_atpase_like"/>
    <property type="match status" value="1"/>
</dbReference>
<evidence type="ECO:0000256" key="1">
    <source>
        <dbReference type="ARBA" id="ARBA00004651"/>
    </source>
</evidence>
<proteinExistence type="inferred from homology"/>
<dbReference type="InterPro" id="IPR036163">
    <property type="entry name" value="HMA_dom_sf"/>
</dbReference>
<dbReference type="PANTHER" id="PTHR43520:SF8">
    <property type="entry name" value="P-TYPE CU(+) TRANSPORTER"/>
    <property type="match status" value="1"/>
</dbReference>
<dbReference type="Gene3D" id="3.40.50.1000">
    <property type="entry name" value="HAD superfamily/HAD-like"/>
    <property type="match status" value="1"/>
</dbReference>
<dbReference type="CDD" id="cd00371">
    <property type="entry name" value="HMA"/>
    <property type="match status" value="1"/>
</dbReference>
<dbReference type="InterPro" id="IPR044492">
    <property type="entry name" value="P_typ_ATPase_HD_dom"/>
</dbReference>
<dbReference type="EMBL" id="FXTN01000011">
    <property type="protein sequence ID" value="SMO93244.1"/>
    <property type="molecule type" value="Genomic_DNA"/>
</dbReference>
<dbReference type="InterPro" id="IPR027256">
    <property type="entry name" value="P-typ_ATPase_IB"/>
</dbReference>
<evidence type="ECO:0000256" key="7">
    <source>
        <dbReference type="ARBA" id="ARBA00022840"/>
    </source>
</evidence>
<dbReference type="GO" id="GO:0055070">
    <property type="term" value="P:copper ion homeostasis"/>
    <property type="evidence" value="ECO:0007669"/>
    <property type="project" value="TreeGrafter"/>
</dbReference>
<protein>
    <submittedName>
        <fullName evidence="13">Cu2+-exporting ATPase</fullName>
    </submittedName>
</protein>
<feature type="transmembrane region" description="Helical" evidence="11">
    <location>
        <begin position="688"/>
        <end position="707"/>
    </location>
</feature>
<accession>A0A521FB21</accession>
<dbReference type="InterPro" id="IPR008250">
    <property type="entry name" value="ATPase_P-typ_transduc_dom_A_sf"/>
</dbReference>
<comment type="subcellular location">
    <subcellularLocation>
        <location evidence="1">Cell membrane</location>
        <topology evidence="1">Multi-pass membrane protein</topology>
    </subcellularLocation>
</comment>
<feature type="transmembrane region" description="Helical" evidence="11">
    <location>
        <begin position="99"/>
        <end position="116"/>
    </location>
</feature>
<feature type="domain" description="HMA" evidence="12">
    <location>
        <begin position="7"/>
        <end position="73"/>
    </location>
</feature>
<dbReference type="SUPFAM" id="SSF55008">
    <property type="entry name" value="HMA, heavy metal-associated domain"/>
    <property type="match status" value="1"/>
</dbReference>
<keyword evidence="8" id="KW-1278">Translocase</keyword>
<dbReference type="GO" id="GO:0043682">
    <property type="term" value="F:P-type divalent copper transporter activity"/>
    <property type="evidence" value="ECO:0007669"/>
    <property type="project" value="TreeGrafter"/>
</dbReference>
<gene>
    <name evidence="13" type="ORF">SAMN06265348_11125</name>
</gene>
<evidence type="ECO:0000256" key="10">
    <source>
        <dbReference type="ARBA" id="ARBA00023136"/>
    </source>
</evidence>
<dbReference type="PROSITE" id="PS01229">
    <property type="entry name" value="COF_2"/>
    <property type="match status" value="1"/>
</dbReference>
<dbReference type="PROSITE" id="PS50846">
    <property type="entry name" value="HMA_2"/>
    <property type="match status" value="1"/>
</dbReference>
<dbReference type="InterPro" id="IPR018303">
    <property type="entry name" value="ATPase_P-typ_P_site"/>
</dbReference>
<dbReference type="Pfam" id="PF00122">
    <property type="entry name" value="E1-E2_ATPase"/>
    <property type="match status" value="1"/>
</dbReference>
<dbReference type="SFLD" id="SFLDS00003">
    <property type="entry name" value="Haloacid_Dehalogenase"/>
    <property type="match status" value="1"/>
</dbReference>
<dbReference type="PANTHER" id="PTHR43520">
    <property type="entry name" value="ATP7, ISOFORM B"/>
    <property type="match status" value="1"/>
</dbReference>
<keyword evidence="3 11" id="KW-1003">Cell membrane</keyword>
<evidence type="ECO:0000313" key="13">
    <source>
        <dbReference type="EMBL" id="SMO93244.1"/>
    </source>
</evidence>
<dbReference type="PRINTS" id="PR00119">
    <property type="entry name" value="CATATPASE"/>
</dbReference>
<keyword evidence="7 11" id="KW-0067">ATP-binding</keyword>
<dbReference type="Gene3D" id="3.30.70.100">
    <property type="match status" value="1"/>
</dbReference>
<dbReference type="GO" id="GO:0005524">
    <property type="term" value="F:ATP binding"/>
    <property type="evidence" value="ECO:0007669"/>
    <property type="project" value="UniProtKB-UniRule"/>
</dbReference>
<feature type="transmembrane region" description="Helical" evidence="11">
    <location>
        <begin position="122"/>
        <end position="145"/>
    </location>
</feature>
<dbReference type="GO" id="GO:0005507">
    <property type="term" value="F:copper ion binding"/>
    <property type="evidence" value="ECO:0007669"/>
    <property type="project" value="TreeGrafter"/>
</dbReference>
<evidence type="ECO:0000256" key="9">
    <source>
        <dbReference type="ARBA" id="ARBA00022989"/>
    </source>
</evidence>
<evidence type="ECO:0000313" key="14">
    <source>
        <dbReference type="Proteomes" id="UP000320300"/>
    </source>
</evidence>
<dbReference type="InterPro" id="IPR006121">
    <property type="entry name" value="HMA_dom"/>
</dbReference>
<dbReference type="AlphaFoldDB" id="A0A521FB21"/>
<dbReference type="GO" id="GO:0060003">
    <property type="term" value="P:copper ion export"/>
    <property type="evidence" value="ECO:0007669"/>
    <property type="project" value="UniProtKB-ARBA"/>
</dbReference>
<evidence type="ECO:0000256" key="2">
    <source>
        <dbReference type="ARBA" id="ARBA00006024"/>
    </source>
</evidence>
<dbReference type="CDD" id="cd02094">
    <property type="entry name" value="P-type_ATPase_Cu-like"/>
    <property type="match status" value="1"/>
</dbReference>
<feature type="transmembrane region" description="Helical" evidence="11">
    <location>
        <begin position="188"/>
        <end position="207"/>
    </location>
</feature>
<dbReference type="Gene3D" id="3.40.1110.10">
    <property type="entry name" value="Calcium-transporting ATPase, cytoplasmic domain N"/>
    <property type="match status" value="1"/>
</dbReference>
<dbReference type="InterPro" id="IPR001757">
    <property type="entry name" value="P_typ_ATPase"/>
</dbReference>
<evidence type="ECO:0000259" key="12">
    <source>
        <dbReference type="PROSITE" id="PS50846"/>
    </source>
</evidence>
<dbReference type="FunFam" id="2.70.150.10:FF:000020">
    <property type="entry name" value="Copper-exporting P-type ATPase A"/>
    <property type="match status" value="1"/>
</dbReference>
<dbReference type="InterPro" id="IPR023299">
    <property type="entry name" value="ATPase_P-typ_cyto_dom_N"/>
</dbReference>
<dbReference type="SUPFAM" id="SSF81653">
    <property type="entry name" value="Calcium ATPase, transduction domain A"/>
    <property type="match status" value="1"/>
</dbReference>
<keyword evidence="9 11" id="KW-1133">Transmembrane helix</keyword>
<dbReference type="PROSITE" id="PS01047">
    <property type="entry name" value="HMA_1"/>
    <property type="match status" value="1"/>
</dbReference>
<feature type="transmembrane region" description="Helical" evidence="11">
    <location>
        <begin position="341"/>
        <end position="363"/>
    </location>
</feature>
<keyword evidence="4 11" id="KW-0812">Transmembrane</keyword>
<dbReference type="PRINTS" id="PR00943">
    <property type="entry name" value="CUATPASE"/>
</dbReference>
<evidence type="ECO:0000256" key="5">
    <source>
        <dbReference type="ARBA" id="ARBA00022723"/>
    </source>
</evidence>
<dbReference type="RefSeq" id="WP_221931364.1">
    <property type="nucleotide sequence ID" value="NZ_CBCSJO010000001.1"/>
</dbReference>
<feature type="transmembrane region" description="Helical" evidence="11">
    <location>
        <begin position="713"/>
        <end position="735"/>
    </location>
</feature>
<dbReference type="Pfam" id="PF00403">
    <property type="entry name" value="HMA"/>
    <property type="match status" value="1"/>
</dbReference>
<dbReference type="SFLD" id="SFLDF00027">
    <property type="entry name" value="p-type_atpase"/>
    <property type="match status" value="1"/>
</dbReference>
<dbReference type="InterPro" id="IPR017969">
    <property type="entry name" value="Heavy-metal-associated_CS"/>
</dbReference>
<dbReference type="SUPFAM" id="SSF56784">
    <property type="entry name" value="HAD-like"/>
    <property type="match status" value="1"/>
</dbReference>
<evidence type="ECO:0000256" key="11">
    <source>
        <dbReference type="RuleBase" id="RU362081"/>
    </source>
</evidence>
<evidence type="ECO:0000256" key="3">
    <source>
        <dbReference type="ARBA" id="ARBA00022475"/>
    </source>
</evidence>
<dbReference type="Pfam" id="PF00702">
    <property type="entry name" value="Hydrolase"/>
    <property type="match status" value="1"/>
</dbReference>
<keyword evidence="14" id="KW-1185">Reference proteome</keyword>
<evidence type="ECO:0000256" key="4">
    <source>
        <dbReference type="ARBA" id="ARBA00022692"/>
    </source>
</evidence>
<name>A0A521FB21_9SPHI</name>
<sequence length="747" mass="80369">MSASDLQTVSLPVLGMTCAGCASSVQSVLAAQPGIETAEVNYATQQVKVVFHPALIIPIKFKEALQGAGYDLILDTANATGKQAEVQASQYKALKKRTILAAALTLPVIVIGMFFMDIPYANYYMLVLTTPVLFVFGNNFFINAFRQARHHRANMDSLVALSTGISYLFSVFNTFFQQYWHSRGMHPHVYYEAAAVVIVFIMLGKLLEERAKSSTSSAIKKLIGLQPKTVMLTGPEGEKEIEISAVQKGDLLAVKPGDKIPVDGTVFSGTSYVDESMISGEPVAILKEAGGFVFAGTINQKGSFKFHAEKVGADTLLAQIIRQVQDAQGSKAPVQKLVDHIAGIFVPVVLFIALLTLAAWLLFGGEYKLSQGLMAMVTVLVIACPCALGLATPTAIMVGMGIGAENGILIKDAEALESGYKVNAVVLDKTGTLTQGRPTVNHMEWAAQGQDKAQFFLGILLALEQDSEHPLAVAVLNFIQLQNIRPAAVRSFTSITGAGVEGVFESKSYFAGSDKMLSRRNILLPDELAAVVNDYEQKAKTVIYFGNSEEVLAVLAVADELKEGSKEALQSLQKLDIVVYMLTGDNQFTAAAIAKKLGIDHYRAALSPSEKADFVKDLQQQGKVVAMIGDGINDSEALAQADLSIAMGKGSDIAIDVAQLTLISSDLRKVPEALRLSRETVRTIRQNLFWAFIYNLIGIPLAAGILFPVNGFLLNPMIAGAAMALSSVSVVGNSLRLKLIRLNKNIR</sequence>
<dbReference type="InterPro" id="IPR023298">
    <property type="entry name" value="ATPase_P-typ_TM_dom_sf"/>
</dbReference>
<feature type="transmembrane region" description="Helical" evidence="11">
    <location>
        <begin position="157"/>
        <end position="176"/>
    </location>
</feature>
<dbReference type="PROSITE" id="PS00154">
    <property type="entry name" value="ATPASE_E1_E2"/>
    <property type="match status" value="1"/>
</dbReference>
<dbReference type="GO" id="GO:0016887">
    <property type="term" value="F:ATP hydrolysis activity"/>
    <property type="evidence" value="ECO:0007669"/>
    <property type="project" value="InterPro"/>
</dbReference>
<reference evidence="13 14" key="1">
    <citation type="submission" date="2017-05" db="EMBL/GenBank/DDBJ databases">
        <authorList>
            <person name="Varghese N."/>
            <person name="Submissions S."/>
        </authorList>
    </citation>
    <scope>NUCLEOTIDE SEQUENCE [LARGE SCALE GENOMIC DNA]</scope>
    <source>
        <strain evidence="13 14">DSM 19036</strain>
    </source>
</reference>
<dbReference type="InterPro" id="IPR036412">
    <property type="entry name" value="HAD-like_sf"/>
</dbReference>